<name>A0A139SVS6_9GAMM</name>
<dbReference type="Pfam" id="PF15919">
    <property type="entry name" value="HicB_lk_antitox"/>
    <property type="match status" value="1"/>
</dbReference>
<reference evidence="2 3" key="1">
    <citation type="submission" date="2016-02" db="EMBL/GenBank/DDBJ databases">
        <authorList>
            <person name="Wen L."/>
            <person name="He K."/>
            <person name="Yang H."/>
        </authorList>
    </citation>
    <scope>NUCLEOTIDE SEQUENCE [LARGE SCALE GENOMIC DNA]</scope>
    <source>
        <strain evidence="2 3">CV58</strain>
    </source>
</reference>
<comment type="caution">
    <text evidence="2">The sequence shown here is derived from an EMBL/GenBank/DDBJ whole genome shotgun (WGS) entry which is preliminary data.</text>
</comment>
<evidence type="ECO:0000313" key="3">
    <source>
        <dbReference type="Proteomes" id="UP000072660"/>
    </source>
</evidence>
<evidence type="ECO:0000313" key="2">
    <source>
        <dbReference type="EMBL" id="KXU38695.1"/>
    </source>
</evidence>
<feature type="domain" description="HicB-like antitoxin of toxin-antitoxin system" evidence="1">
    <location>
        <begin position="4"/>
        <end position="66"/>
    </location>
</feature>
<sequence>MYHYPINVHAENSHYWSSCLDIPEAHSAGDTLDELLGNAVEGIELALAIYVDQGRRIPAPSPVRQGQYEIHLPALTSAKIALWNALCQRGQCVADLARTLGVSHTAASRLVDFSHHSKIERVEEALKALGLRLEVRDVPDYDLTATVAFA</sequence>
<proteinExistence type="predicted"/>
<dbReference type="Gene3D" id="3.30.160.250">
    <property type="match status" value="1"/>
</dbReference>
<gene>
    <name evidence="2" type="ORF">AXE65_12425</name>
</gene>
<keyword evidence="3" id="KW-1185">Reference proteome</keyword>
<dbReference type="InterPro" id="IPR031807">
    <property type="entry name" value="HicB-like"/>
</dbReference>
<dbReference type="InterPro" id="IPR035069">
    <property type="entry name" value="TTHA1013/TTHA0281-like"/>
</dbReference>
<protein>
    <submittedName>
        <fullName evidence="2">Transcriptional regulator</fullName>
    </submittedName>
</protein>
<evidence type="ECO:0000259" key="1">
    <source>
        <dbReference type="Pfam" id="PF15919"/>
    </source>
</evidence>
<accession>A0A139SVS6</accession>
<dbReference type="EMBL" id="LSZO01000099">
    <property type="protein sequence ID" value="KXU38695.1"/>
    <property type="molecule type" value="Genomic_DNA"/>
</dbReference>
<dbReference type="AlphaFoldDB" id="A0A139SVS6"/>
<dbReference type="RefSeq" id="WP_068388722.1">
    <property type="nucleotide sequence ID" value="NZ_LSZO01000099.1"/>
</dbReference>
<organism evidence="2 3">
    <name type="scientific">Ventosimonas gracilis</name>
    <dbReference type="NCBI Taxonomy" id="1680762"/>
    <lineage>
        <taxon>Bacteria</taxon>
        <taxon>Pseudomonadati</taxon>
        <taxon>Pseudomonadota</taxon>
        <taxon>Gammaproteobacteria</taxon>
        <taxon>Pseudomonadales</taxon>
        <taxon>Ventosimonadaceae</taxon>
        <taxon>Ventosimonas</taxon>
    </lineage>
</organism>
<dbReference type="SUPFAM" id="SSF143100">
    <property type="entry name" value="TTHA1013/TTHA0281-like"/>
    <property type="match status" value="1"/>
</dbReference>
<dbReference type="OrthoDB" id="5772151at2"/>
<dbReference type="Proteomes" id="UP000072660">
    <property type="component" value="Unassembled WGS sequence"/>
</dbReference>